<keyword evidence="1 4" id="KW-0489">Methyltransferase</keyword>
<dbReference type="SUPFAM" id="SSF53335">
    <property type="entry name" value="S-adenosyl-L-methionine-dependent methyltransferases"/>
    <property type="match status" value="1"/>
</dbReference>
<dbReference type="Proteomes" id="UP001259982">
    <property type="component" value="Unassembled WGS sequence"/>
</dbReference>
<dbReference type="InterPro" id="IPR002935">
    <property type="entry name" value="SAM_O-MeTrfase"/>
</dbReference>
<dbReference type="EMBL" id="JAVRHY010000021">
    <property type="protein sequence ID" value="MDT0619798.1"/>
    <property type="molecule type" value="Genomic_DNA"/>
</dbReference>
<dbReference type="PANTHER" id="PTHR10509">
    <property type="entry name" value="O-METHYLTRANSFERASE-RELATED"/>
    <property type="match status" value="1"/>
</dbReference>
<dbReference type="EC" id="2.1.1.-" evidence="4"/>
<evidence type="ECO:0000256" key="1">
    <source>
        <dbReference type="ARBA" id="ARBA00022603"/>
    </source>
</evidence>
<keyword evidence="2 4" id="KW-0808">Transferase</keyword>
<keyword evidence="3" id="KW-0949">S-adenosyl-L-methionine</keyword>
<dbReference type="PROSITE" id="PS51682">
    <property type="entry name" value="SAM_OMT_I"/>
    <property type="match status" value="1"/>
</dbReference>
<reference evidence="4 5" key="1">
    <citation type="submission" date="2023-09" db="EMBL/GenBank/DDBJ databases">
        <authorList>
            <person name="Rey-Velasco X."/>
        </authorList>
    </citation>
    <scope>NUCLEOTIDE SEQUENCE [LARGE SCALE GENOMIC DNA]</scope>
    <source>
        <strain evidence="4 5">P385</strain>
    </source>
</reference>
<dbReference type="InterPro" id="IPR050362">
    <property type="entry name" value="Cation-dep_OMT"/>
</dbReference>
<dbReference type="Pfam" id="PF01596">
    <property type="entry name" value="Methyltransf_3"/>
    <property type="match status" value="1"/>
</dbReference>
<evidence type="ECO:0000256" key="2">
    <source>
        <dbReference type="ARBA" id="ARBA00022679"/>
    </source>
</evidence>
<sequence length="220" mass="23958">MSQRSIGLTPALHDYLCTNGLRESALAAALRAETRQRSDANMQIAPEQGQLMALLLRLIGARRGIEIGVYTGYSALCMAEALPRDGHLLACDINSDTTAIGQTYWARAGVADIVDLRIAPALETLDAEVRAGHLASYDFAFIDADKMGTIDYYERCMALVRPGGLIMLDNTLWDGRVADDNCDDESTEAIRAANRHIAADDRVDIAMVPIADGLTLAYRR</sequence>
<dbReference type="InterPro" id="IPR029063">
    <property type="entry name" value="SAM-dependent_MTases_sf"/>
</dbReference>
<organism evidence="4 5">
    <name type="scientific">Spectribacter acetivorans</name>
    <dbReference type="NCBI Taxonomy" id="3075603"/>
    <lineage>
        <taxon>Bacteria</taxon>
        <taxon>Pseudomonadati</taxon>
        <taxon>Pseudomonadota</taxon>
        <taxon>Gammaproteobacteria</taxon>
        <taxon>Salinisphaerales</taxon>
        <taxon>Salinisphaeraceae</taxon>
        <taxon>Spectribacter</taxon>
    </lineage>
</organism>
<name>A0ABU3BDV8_9GAMM</name>
<accession>A0ABU3BDV8</accession>
<evidence type="ECO:0000313" key="4">
    <source>
        <dbReference type="EMBL" id="MDT0619798.1"/>
    </source>
</evidence>
<dbReference type="RefSeq" id="WP_311660465.1">
    <property type="nucleotide sequence ID" value="NZ_JAVRHY010000021.1"/>
</dbReference>
<dbReference type="GO" id="GO:0008168">
    <property type="term" value="F:methyltransferase activity"/>
    <property type="evidence" value="ECO:0007669"/>
    <property type="project" value="UniProtKB-KW"/>
</dbReference>
<dbReference type="GO" id="GO:0032259">
    <property type="term" value="P:methylation"/>
    <property type="evidence" value="ECO:0007669"/>
    <property type="project" value="UniProtKB-KW"/>
</dbReference>
<gene>
    <name evidence="4" type="ORF">RM531_15095</name>
</gene>
<evidence type="ECO:0000313" key="5">
    <source>
        <dbReference type="Proteomes" id="UP001259982"/>
    </source>
</evidence>
<keyword evidence="5" id="KW-1185">Reference proteome</keyword>
<evidence type="ECO:0000256" key="3">
    <source>
        <dbReference type="ARBA" id="ARBA00022691"/>
    </source>
</evidence>
<dbReference type="PANTHER" id="PTHR10509:SF14">
    <property type="entry name" value="CAFFEOYL-COA O-METHYLTRANSFERASE 3-RELATED"/>
    <property type="match status" value="1"/>
</dbReference>
<protein>
    <submittedName>
        <fullName evidence="4">Class I SAM-dependent methyltransferase</fullName>
        <ecNumber evidence="4">2.1.1.-</ecNumber>
    </submittedName>
</protein>
<dbReference type="Gene3D" id="3.40.50.150">
    <property type="entry name" value="Vaccinia Virus protein VP39"/>
    <property type="match status" value="1"/>
</dbReference>
<comment type="caution">
    <text evidence="4">The sequence shown here is derived from an EMBL/GenBank/DDBJ whole genome shotgun (WGS) entry which is preliminary data.</text>
</comment>
<proteinExistence type="predicted"/>